<evidence type="ECO:0000256" key="1">
    <source>
        <dbReference type="ARBA" id="ARBA00009156"/>
    </source>
</evidence>
<keyword evidence="4 9" id="KW-0547">Nucleotide-binding</keyword>
<evidence type="ECO:0000256" key="9">
    <source>
        <dbReference type="RuleBase" id="RU364073"/>
    </source>
</evidence>
<protein>
    <recommendedName>
        <fullName evidence="9">Xylulose kinase</fullName>
        <shortName evidence="9">Xylulokinase</shortName>
        <ecNumber evidence="9">2.7.1.17</ecNumber>
    </recommendedName>
</protein>
<dbReference type="eggNOG" id="COG1070">
    <property type="taxonomic scope" value="Bacteria"/>
</dbReference>
<evidence type="ECO:0000313" key="13">
    <source>
        <dbReference type="Proteomes" id="UP000007374"/>
    </source>
</evidence>
<dbReference type="CDD" id="cd07808">
    <property type="entry name" value="ASKHA_NBD_FGGY_EcXK-like"/>
    <property type="match status" value="1"/>
</dbReference>
<evidence type="ECO:0000256" key="7">
    <source>
        <dbReference type="ARBA" id="ARBA00023277"/>
    </source>
</evidence>
<dbReference type="InterPro" id="IPR018483">
    <property type="entry name" value="Carb_kinase_FGGY_CS"/>
</dbReference>
<dbReference type="GO" id="GO:0004856">
    <property type="term" value="F:D-xylulokinase activity"/>
    <property type="evidence" value="ECO:0007669"/>
    <property type="project" value="UniProtKB-EC"/>
</dbReference>
<dbReference type="PANTHER" id="PTHR43095">
    <property type="entry name" value="SUGAR KINASE"/>
    <property type="match status" value="1"/>
</dbReference>
<dbReference type="GO" id="GO:0005997">
    <property type="term" value="P:xylulose metabolic process"/>
    <property type="evidence" value="ECO:0007669"/>
    <property type="project" value="InterPro"/>
</dbReference>
<evidence type="ECO:0000259" key="11">
    <source>
        <dbReference type="Pfam" id="PF02782"/>
    </source>
</evidence>
<keyword evidence="3 8" id="KW-0808">Transferase</keyword>
<proteinExistence type="inferred from homology"/>
<comment type="catalytic activity">
    <reaction evidence="9">
        <text>D-xylulose + ATP = D-xylulose 5-phosphate + ADP + H(+)</text>
        <dbReference type="Rhea" id="RHEA:10964"/>
        <dbReference type="ChEBI" id="CHEBI:15378"/>
        <dbReference type="ChEBI" id="CHEBI:17140"/>
        <dbReference type="ChEBI" id="CHEBI:30616"/>
        <dbReference type="ChEBI" id="CHEBI:57737"/>
        <dbReference type="ChEBI" id="CHEBI:456216"/>
        <dbReference type="EC" id="2.7.1.17"/>
    </reaction>
</comment>
<dbReference type="PROSITE" id="PS00445">
    <property type="entry name" value="FGGY_KINASES_2"/>
    <property type="match status" value="1"/>
</dbReference>
<comment type="caution">
    <text evidence="12">The sequence shown here is derived from an EMBL/GenBank/DDBJ whole genome shotgun (WGS) entry which is preliminary data.</text>
</comment>
<evidence type="ECO:0000256" key="2">
    <source>
        <dbReference type="ARBA" id="ARBA00022629"/>
    </source>
</evidence>
<evidence type="ECO:0000259" key="10">
    <source>
        <dbReference type="Pfam" id="PF00370"/>
    </source>
</evidence>
<dbReference type="PANTHER" id="PTHR43095:SF6">
    <property type="entry name" value="XYLULOSE KINASE"/>
    <property type="match status" value="1"/>
</dbReference>
<evidence type="ECO:0000313" key="12">
    <source>
        <dbReference type="EMBL" id="EKF43252.1"/>
    </source>
</evidence>
<dbReference type="STRING" id="721133.SAMN05216176_105286"/>
<evidence type="ECO:0000256" key="8">
    <source>
        <dbReference type="RuleBase" id="RU003733"/>
    </source>
</evidence>
<sequence>MYLGIDLGTSSAKLLIVDEAERVQLSATRPLQTHYPRPDWSEQNPSDWVDAVFDTLAELAAEKPHILADVRSIGFSGHMHACLLLDEANEPVRPAILWNDSRAAAIAERLNADYPYLADQLGVLPMAGFTGPKLAWLAENEPETFQRARRLSFPKDYLRFKLVGEHATDPSEAAGSWLFDEQNRKWSQPAIEACGARQLTFPKVCESASVAGVLHLELASRWNMRDDVQVVVGAGDVAAGAAGVGAVSPRKGLISIGTSAQLLTSHTAYAPNTLQTVHAFCHVLEGVWFNMAAVLNGASALGAVARWTGHAERMGAMLETVEAHYTGPCDVLALPYLAGERTPHNDATARAAFIGMSAETRAHHLAQAMMEAIAFSLADGLEVLGGGGKSPTSFILIGGGARSPFWAQMIANILGVVLETSDVSEMGPSFGAARLARCAFQTSITLEHFKPPVARHRFVPDAQLHAAYQPRLEIFRSLYRSLKPEFAKLASSGP</sequence>
<dbReference type="Pfam" id="PF02782">
    <property type="entry name" value="FGGY_C"/>
    <property type="match status" value="1"/>
</dbReference>
<keyword evidence="7 9" id="KW-0119">Carbohydrate metabolism</keyword>
<name>K2PQD3_9HYPH</name>
<accession>K2PQD3</accession>
<reference evidence="12 13" key="1">
    <citation type="journal article" date="2012" name="J. Bacteriol.">
        <title>Genome Sequence of Nitratireductor indicus Type Strain C115.</title>
        <authorList>
            <person name="Lai Q."/>
            <person name="Li G."/>
            <person name="Yu Z."/>
            <person name="Shao Z."/>
        </authorList>
    </citation>
    <scope>NUCLEOTIDE SEQUENCE [LARGE SCALE GENOMIC DNA]</scope>
    <source>
        <strain evidence="12 13">C115</strain>
    </source>
</reference>
<organism evidence="12 13">
    <name type="scientific">Nitratireductor indicus C115</name>
    <dbReference type="NCBI Taxonomy" id="1231190"/>
    <lineage>
        <taxon>Bacteria</taxon>
        <taxon>Pseudomonadati</taxon>
        <taxon>Pseudomonadota</taxon>
        <taxon>Alphaproteobacteria</taxon>
        <taxon>Hyphomicrobiales</taxon>
        <taxon>Phyllobacteriaceae</taxon>
        <taxon>Nitratireductor</taxon>
    </lineage>
</organism>
<dbReference type="Proteomes" id="UP000007374">
    <property type="component" value="Unassembled WGS sequence"/>
</dbReference>
<dbReference type="GO" id="GO:0005524">
    <property type="term" value="F:ATP binding"/>
    <property type="evidence" value="ECO:0007669"/>
    <property type="project" value="UniProtKB-KW"/>
</dbReference>
<dbReference type="InterPro" id="IPR018484">
    <property type="entry name" value="FGGY_N"/>
</dbReference>
<comment type="similarity">
    <text evidence="1 8">Belongs to the FGGY kinase family.</text>
</comment>
<dbReference type="EMBL" id="AMSI01000004">
    <property type="protein sequence ID" value="EKF43252.1"/>
    <property type="molecule type" value="Genomic_DNA"/>
</dbReference>
<dbReference type="PIRSF" id="PIRSF000538">
    <property type="entry name" value="GlpK"/>
    <property type="match status" value="1"/>
</dbReference>
<gene>
    <name evidence="9" type="primary">xylB</name>
    <name evidence="12" type="ORF">NA8A_07944</name>
</gene>
<dbReference type="SUPFAM" id="SSF53067">
    <property type="entry name" value="Actin-like ATPase domain"/>
    <property type="match status" value="2"/>
</dbReference>
<dbReference type="InterPro" id="IPR043129">
    <property type="entry name" value="ATPase_NBD"/>
</dbReference>
<evidence type="ECO:0000256" key="3">
    <source>
        <dbReference type="ARBA" id="ARBA00022679"/>
    </source>
</evidence>
<keyword evidence="13" id="KW-1185">Reference proteome</keyword>
<dbReference type="OrthoDB" id="9805576at2"/>
<dbReference type="EC" id="2.7.1.17" evidence="9"/>
<keyword evidence="2 9" id="KW-0859">Xylose metabolism</keyword>
<keyword evidence="6 9" id="KW-0067">ATP-binding</keyword>
<feature type="domain" description="Carbohydrate kinase FGGY C-terminal" evidence="11">
    <location>
        <begin position="253"/>
        <end position="437"/>
    </location>
</feature>
<dbReference type="InterPro" id="IPR006000">
    <property type="entry name" value="Xylulokinase"/>
</dbReference>
<dbReference type="PATRIC" id="fig|1231190.3.peg.1664"/>
<dbReference type="NCBIfam" id="TIGR01312">
    <property type="entry name" value="XylB"/>
    <property type="match status" value="1"/>
</dbReference>
<dbReference type="InterPro" id="IPR018485">
    <property type="entry name" value="FGGY_C"/>
</dbReference>
<dbReference type="InterPro" id="IPR050406">
    <property type="entry name" value="FGGY_Carb_Kinase"/>
</dbReference>
<dbReference type="PROSITE" id="PS00933">
    <property type="entry name" value="FGGY_KINASES_1"/>
    <property type="match status" value="1"/>
</dbReference>
<dbReference type="AlphaFoldDB" id="K2PQD3"/>
<dbReference type="Gene3D" id="3.30.420.40">
    <property type="match status" value="2"/>
</dbReference>
<dbReference type="Pfam" id="PF00370">
    <property type="entry name" value="FGGY_N"/>
    <property type="match status" value="1"/>
</dbReference>
<dbReference type="InterPro" id="IPR000577">
    <property type="entry name" value="Carb_kinase_FGGY"/>
</dbReference>
<keyword evidence="5 8" id="KW-0418">Kinase</keyword>
<dbReference type="RefSeq" id="WP_009756406.1">
    <property type="nucleotide sequence ID" value="NZ_AMSI01000004.1"/>
</dbReference>
<evidence type="ECO:0000256" key="4">
    <source>
        <dbReference type="ARBA" id="ARBA00022741"/>
    </source>
</evidence>
<dbReference type="GO" id="GO:0042732">
    <property type="term" value="P:D-xylose metabolic process"/>
    <property type="evidence" value="ECO:0007669"/>
    <property type="project" value="UniProtKB-KW"/>
</dbReference>
<feature type="domain" description="Carbohydrate kinase FGGY N-terminal" evidence="10">
    <location>
        <begin position="1"/>
        <end position="243"/>
    </location>
</feature>
<evidence type="ECO:0000256" key="6">
    <source>
        <dbReference type="ARBA" id="ARBA00022840"/>
    </source>
</evidence>
<evidence type="ECO:0000256" key="5">
    <source>
        <dbReference type="ARBA" id="ARBA00022777"/>
    </source>
</evidence>